<dbReference type="EMBL" id="KV454210">
    <property type="protein sequence ID" value="ODQ59949.1"/>
    <property type="molecule type" value="Genomic_DNA"/>
</dbReference>
<evidence type="ECO:0000313" key="6">
    <source>
        <dbReference type="Proteomes" id="UP000094112"/>
    </source>
</evidence>
<protein>
    <recommendedName>
        <fullName evidence="3">Increased recombination centers protein 6</fullName>
    </recommendedName>
</protein>
<organism evidence="5 6">
    <name type="scientific">Wickerhamomyces anomalus (strain ATCC 58044 / CBS 1984 / NCYC 433 / NRRL Y-366-8)</name>
    <name type="common">Yeast</name>
    <name type="synonym">Hansenula anomala</name>
    <dbReference type="NCBI Taxonomy" id="683960"/>
    <lineage>
        <taxon>Eukaryota</taxon>
        <taxon>Fungi</taxon>
        <taxon>Dikarya</taxon>
        <taxon>Ascomycota</taxon>
        <taxon>Saccharomycotina</taxon>
        <taxon>Saccharomycetes</taxon>
        <taxon>Phaffomycetales</taxon>
        <taxon>Wickerhamomycetaceae</taxon>
        <taxon>Wickerhamomyces</taxon>
    </lineage>
</organism>
<comment type="function">
    <text evidence="1">Involved in gross chromosomal rearrangements (GCRs) and telomere healing.</text>
</comment>
<dbReference type="GO" id="GO:0016192">
    <property type="term" value="P:vesicle-mediated transport"/>
    <property type="evidence" value="ECO:0007669"/>
    <property type="project" value="InterPro"/>
</dbReference>
<name>A0A1E3P3A0_WICAA</name>
<evidence type="ECO:0000256" key="2">
    <source>
        <dbReference type="ARBA" id="ARBA00007973"/>
    </source>
</evidence>
<dbReference type="OrthoDB" id="10261384at2759"/>
<proteinExistence type="inferred from homology"/>
<dbReference type="Gene3D" id="3.40.50.11960">
    <property type="match status" value="1"/>
</dbReference>
<sequence>MKDRLLIVGPPKSGKFTLVKSVFGSLPQNIPKDVPHQGIIHRIELSTKYFKTALDLWIDETNDLAEWCKEFGSLEAKEAREVINGIIFTFKFDDGVRKIEEMVEHMTGLIEKFQEDGGDYQWDGFVIGAGFGEHVDDDLKLQIEDLFIMNGIELVWFEEVGKNEFGEVLGKDRIRQVVECHDWEISDFKDDPVLATEEIDEKAEMVGLLNGNDIDLDQILTKLNIAKDEISKLANDDDKHKYAKDVIDSLGI</sequence>
<gene>
    <name evidence="5" type="ORF">WICANDRAFT_78573</name>
</gene>
<comment type="similarity">
    <text evidence="2">Belongs to the IRC6 family.</text>
</comment>
<dbReference type="InterPro" id="IPR034627">
    <property type="entry name" value="Irc6"/>
</dbReference>
<evidence type="ECO:0000313" key="5">
    <source>
        <dbReference type="EMBL" id="ODQ59949.1"/>
    </source>
</evidence>
<evidence type="ECO:0000256" key="3">
    <source>
        <dbReference type="ARBA" id="ARBA00015902"/>
    </source>
</evidence>
<reference evidence="5 6" key="1">
    <citation type="journal article" date="2016" name="Proc. Natl. Acad. Sci. U.S.A.">
        <title>Comparative genomics of biotechnologically important yeasts.</title>
        <authorList>
            <person name="Riley R."/>
            <person name="Haridas S."/>
            <person name="Wolfe K.H."/>
            <person name="Lopes M.R."/>
            <person name="Hittinger C.T."/>
            <person name="Goeker M."/>
            <person name="Salamov A.A."/>
            <person name="Wisecaver J.H."/>
            <person name="Long T.M."/>
            <person name="Calvey C.H."/>
            <person name="Aerts A.L."/>
            <person name="Barry K.W."/>
            <person name="Choi C."/>
            <person name="Clum A."/>
            <person name="Coughlan A.Y."/>
            <person name="Deshpande S."/>
            <person name="Douglass A.P."/>
            <person name="Hanson S.J."/>
            <person name="Klenk H.-P."/>
            <person name="LaButti K.M."/>
            <person name="Lapidus A."/>
            <person name="Lindquist E.A."/>
            <person name="Lipzen A.M."/>
            <person name="Meier-Kolthoff J.P."/>
            <person name="Ohm R.A."/>
            <person name="Otillar R.P."/>
            <person name="Pangilinan J.L."/>
            <person name="Peng Y."/>
            <person name="Rokas A."/>
            <person name="Rosa C.A."/>
            <person name="Scheuner C."/>
            <person name="Sibirny A.A."/>
            <person name="Slot J.C."/>
            <person name="Stielow J.B."/>
            <person name="Sun H."/>
            <person name="Kurtzman C.P."/>
            <person name="Blackwell M."/>
            <person name="Grigoriev I.V."/>
            <person name="Jeffries T.W."/>
        </authorList>
    </citation>
    <scope>NUCLEOTIDE SEQUENCE [LARGE SCALE GENOMIC DNA]</scope>
    <source>
        <strain evidence="6">ATCC 58044 / CBS 1984 / NCYC 433 / NRRL Y-366-8</strain>
    </source>
</reference>
<dbReference type="AlphaFoldDB" id="A0A1E3P3A0"/>
<keyword evidence="6" id="KW-1185">Reference proteome</keyword>
<dbReference type="Pfam" id="PF10199">
    <property type="entry name" value="Adaptin_binding"/>
    <property type="match status" value="1"/>
</dbReference>
<keyword evidence="4" id="KW-0160">Chromosomal rearrangement</keyword>
<accession>A0A1E3P3A0</accession>
<evidence type="ECO:0000256" key="4">
    <source>
        <dbReference type="ARBA" id="ARBA00022447"/>
    </source>
</evidence>
<dbReference type="GeneID" id="30201998"/>
<dbReference type="STRING" id="683960.A0A1E3P3A0"/>
<dbReference type="PANTHER" id="PTHR28043:SF1">
    <property type="entry name" value="INCREASED RECOMBINATION CENTERS PROTEIN 6"/>
    <property type="match status" value="1"/>
</dbReference>
<dbReference type="PANTHER" id="PTHR28043">
    <property type="entry name" value="INCREASED RECOMBINATION CENTERS PROTEIN 6"/>
    <property type="match status" value="1"/>
</dbReference>
<dbReference type="RefSeq" id="XP_019039156.1">
    <property type="nucleotide sequence ID" value="XM_019184752.1"/>
</dbReference>
<dbReference type="Proteomes" id="UP000094112">
    <property type="component" value="Unassembled WGS sequence"/>
</dbReference>
<evidence type="ECO:0000256" key="1">
    <source>
        <dbReference type="ARBA" id="ARBA00002976"/>
    </source>
</evidence>
<dbReference type="GO" id="GO:0030674">
    <property type="term" value="F:protein-macromolecule adaptor activity"/>
    <property type="evidence" value="ECO:0007669"/>
    <property type="project" value="TreeGrafter"/>
</dbReference>